<dbReference type="PATRIC" id="fig|1423726.3.peg.2661"/>
<reference evidence="1 2" key="1">
    <citation type="journal article" date="2015" name="Genome Announc.">
        <title>Expanding the biotechnology potential of lactobacilli through comparative genomics of 213 strains and associated genera.</title>
        <authorList>
            <person name="Sun Z."/>
            <person name="Harris H.M."/>
            <person name="McCann A."/>
            <person name="Guo C."/>
            <person name="Argimon S."/>
            <person name="Zhang W."/>
            <person name="Yang X."/>
            <person name="Jeffery I.B."/>
            <person name="Cooney J.C."/>
            <person name="Kagawa T.F."/>
            <person name="Liu W."/>
            <person name="Song Y."/>
            <person name="Salvetti E."/>
            <person name="Wrobel A."/>
            <person name="Rasinkangas P."/>
            <person name="Parkhill J."/>
            <person name="Rea M.C."/>
            <person name="O'Sullivan O."/>
            <person name="Ritari J."/>
            <person name="Douillard F.P."/>
            <person name="Paul Ross R."/>
            <person name="Yang R."/>
            <person name="Briner A.E."/>
            <person name="Felis G.E."/>
            <person name="de Vos W.M."/>
            <person name="Barrangou R."/>
            <person name="Klaenhammer T.R."/>
            <person name="Caufield P.W."/>
            <person name="Cui Y."/>
            <person name="Zhang H."/>
            <person name="O'Toole P.W."/>
        </authorList>
    </citation>
    <scope>NUCLEOTIDE SEQUENCE [LARGE SCALE GENOMIC DNA]</scope>
    <source>
        <strain evidence="1 2">DSM 20003</strain>
    </source>
</reference>
<name>A0A0R1H2X2_9LACO</name>
<accession>A0A0R1H2X2</accession>
<organism evidence="1 2">
    <name type="scientific">Loigolactobacillus bifermentans DSM 20003</name>
    <dbReference type="NCBI Taxonomy" id="1423726"/>
    <lineage>
        <taxon>Bacteria</taxon>
        <taxon>Bacillati</taxon>
        <taxon>Bacillota</taxon>
        <taxon>Bacilli</taxon>
        <taxon>Lactobacillales</taxon>
        <taxon>Lactobacillaceae</taxon>
        <taxon>Loigolactobacillus</taxon>
    </lineage>
</organism>
<evidence type="ECO:0000313" key="2">
    <source>
        <dbReference type="Proteomes" id="UP000051461"/>
    </source>
</evidence>
<sequence>MGELFPINETETKAKAQEILSKYRTERGYAHMPINPRVTSSWSTETASTVERDPYALERVQRKESGQEYTDYIDQAIEALPLQEHQWILKARYCDGSDSRHPDMDAIERLNGLNPMNYSISPAKYFVIRDEALVAIAYYLGCVVK</sequence>
<dbReference type="EMBL" id="AZDA01000003">
    <property type="protein sequence ID" value="KRK40814.1"/>
    <property type="molecule type" value="Genomic_DNA"/>
</dbReference>
<dbReference type="Proteomes" id="UP000051461">
    <property type="component" value="Unassembled WGS sequence"/>
</dbReference>
<dbReference type="OrthoDB" id="2296490at2"/>
<protein>
    <submittedName>
        <fullName evidence="1">Uncharacterized protein</fullName>
    </submittedName>
</protein>
<evidence type="ECO:0000313" key="1">
    <source>
        <dbReference type="EMBL" id="KRK40814.1"/>
    </source>
</evidence>
<comment type="caution">
    <text evidence="1">The sequence shown here is derived from an EMBL/GenBank/DDBJ whole genome shotgun (WGS) entry which is preliminary data.</text>
</comment>
<dbReference type="AlphaFoldDB" id="A0A0R1H2X2"/>
<keyword evidence="2" id="KW-1185">Reference proteome</keyword>
<proteinExistence type="predicted"/>
<gene>
    <name evidence="1" type="ORF">FC07_GL002563</name>
</gene>
<dbReference type="RefSeq" id="WP_057903249.1">
    <property type="nucleotide sequence ID" value="NZ_AZDA01000003.1"/>
</dbReference>